<feature type="domain" description="Small nuclear ribonucleoprotein Prp3 C-terminal" evidence="6">
    <location>
        <begin position="481"/>
        <end position="636"/>
    </location>
</feature>
<dbReference type="EMBL" id="PJQD01000013">
    <property type="protein sequence ID" value="POY75707.1"/>
    <property type="molecule type" value="Genomic_DNA"/>
</dbReference>
<feature type="region of interest" description="Disordered" evidence="5">
    <location>
        <begin position="546"/>
        <end position="575"/>
    </location>
</feature>
<evidence type="ECO:0000259" key="6">
    <source>
        <dbReference type="Pfam" id="PF06544"/>
    </source>
</evidence>
<dbReference type="STRING" id="741276.A0A2S5BG16"/>
<dbReference type="GO" id="GO:0000398">
    <property type="term" value="P:mRNA splicing, via spliceosome"/>
    <property type="evidence" value="ECO:0007669"/>
    <property type="project" value="InterPro"/>
</dbReference>
<dbReference type="Pfam" id="PF08572">
    <property type="entry name" value="PRP3"/>
    <property type="match status" value="1"/>
</dbReference>
<reference evidence="8 9" key="1">
    <citation type="journal article" date="2018" name="Front. Microbiol.">
        <title>Prospects for Fungal Bioremediation of Acidic Radioactive Waste Sites: Characterization and Genome Sequence of Rhodotorula taiwanensis MD1149.</title>
        <authorList>
            <person name="Tkavc R."/>
            <person name="Matrosova V.Y."/>
            <person name="Grichenko O.E."/>
            <person name="Gostincar C."/>
            <person name="Volpe R.P."/>
            <person name="Klimenkova P."/>
            <person name="Gaidamakova E.K."/>
            <person name="Zhou C.E."/>
            <person name="Stewart B.J."/>
            <person name="Lyman M.G."/>
            <person name="Malfatti S.A."/>
            <person name="Rubinfeld B."/>
            <person name="Courtot M."/>
            <person name="Singh J."/>
            <person name="Dalgard C.L."/>
            <person name="Hamilton T."/>
            <person name="Frey K.G."/>
            <person name="Gunde-Cimerman N."/>
            <person name="Dugan L."/>
            <person name="Daly M.J."/>
        </authorList>
    </citation>
    <scope>NUCLEOTIDE SEQUENCE [LARGE SCALE GENOMIC DNA]</scope>
    <source>
        <strain evidence="8 9">MD1149</strain>
    </source>
</reference>
<dbReference type="Pfam" id="PF06544">
    <property type="entry name" value="Prp3_C"/>
    <property type="match status" value="1"/>
</dbReference>
<dbReference type="InterPro" id="IPR027104">
    <property type="entry name" value="Prp3"/>
</dbReference>
<evidence type="ECO:0000256" key="3">
    <source>
        <dbReference type="ARBA" id="ARBA00023187"/>
    </source>
</evidence>
<proteinExistence type="predicted"/>
<evidence type="ECO:0000313" key="8">
    <source>
        <dbReference type="EMBL" id="POY75707.1"/>
    </source>
</evidence>
<dbReference type="GO" id="GO:0046540">
    <property type="term" value="C:U4/U6 x U5 tri-snRNP complex"/>
    <property type="evidence" value="ECO:0007669"/>
    <property type="project" value="InterPro"/>
</dbReference>
<dbReference type="AlphaFoldDB" id="A0A2S5BG16"/>
<protein>
    <submittedName>
        <fullName evidence="8">Uncharacterized protein</fullName>
    </submittedName>
</protein>
<gene>
    <name evidence="8" type="ORF">BMF94_1330</name>
</gene>
<keyword evidence="4" id="KW-0539">Nucleus</keyword>
<evidence type="ECO:0000256" key="1">
    <source>
        <dbReference type="ARBA" id="ARBA00004123"/>
    </source>
</evidence>
<feature type="region of interest" description="Disordered" evidence="5">
    <location>
        <begin position="185"/>
        <end position="235"/>
    </location>
</feature>
<comment type="caution">
    <text evidence="8">The sequence shown here is derived from an EMBL/GenBank/DDBJ whole genome shotgun (WGS) entry which is preliminary data.</text>
</comment>
<feature type="compositionally biased region" description="Pro residues" evidence="5">
    <location>
        <begin position="79"/>
        <end position="95"/>
    </location>
</feature>
<evidence type="ECO:0000256" key="4">
    <source>
        <dbReference type="ARBA" id="ARBA00023242"/>
    </source>
</evidence>
<feature type="domain" description="Pre-mRNA-splicing factor 3" evidence="7">
    <location>
        <begin position="259"/>
        <end position="457"/>
    </location>
</feature>
<dbReference type="InterPro" id="IPR010541">
    <property type="entry name" value="Prp3_C"/>
</dbReference>
<dbReference type="OrthoDB" id="10264544at2759"/>
<keyword evidence="2" id="KW-0507">mRNA processing</keyword>
<organism evidence="8 9">
    <name type="scientific">Rhodotorula taiwanensis</name>
    <dbReference type="NCBI Taxonomy" id="741276"/>
    <lineage>
        <taxon>Eukaryota</taxon>
        <taxon>Fungi</taxon>
        <taxon>Dikarya</taxon>
        <taxon>Basidiomycota</taxon>
        <taxon>Pucciniomycotina</taxon>
        <taxon>Microbotryomycetes</taxon>
        <taxon>Sporidiobolales</taxon>
        <taxon>Sporidiobolaceae</taxon>
        <taxon>Rhodotorula</taxon>
    </lineage>
</organism>
<feature type="compositionally biased region" description="Low complexity" evidence="5">
    <location>
        <begin position="209"/>
        <end position="232"/>
    </location>
</feature>
<keyword evidence="9" id="KW-1185">Reference proteome</keyword>
<name>A0A2S5BG16_9BASI</name>
<sequence length="648" mass="71497">MSDRKRPDLHDGSTQDRTPESKRPRGNAPAQPSFMPTPLSDGLPPRPPAGGPAIDIAAKRAEIQAKLAAMKAASSGGAAPPPSSASIPPRPPVPTTLPSRPNMPAVPGLPQPNVDPELARKIAEAKRKVAEMAARKQAAETKINPYLSPALQGGARKNEPVIDPSVAGRGGLNMAAHPLLMDLGAPAAPTTTKKDRYKPMAPKFSTAKANARLPAAPSRPSTPSTSTSNAEAESLKETEFFDARLGYGSAGVASKSHMGKGPARQTFQFKQAGTFVKKGEALRAEARMEDLKRRILESSQKAGLQSDLEETAKKVRRPPPPDLEWWDEGYLPEKSYDSYSTEFLDKSQLISHLVQHPISIPAPQDKNQVELKPLFLTKKEMKKMRRIRRQAELQDKQDRQKMGLLPPPPPKVKISNMMRVLTQDAIADPTKVEAQVRREMMARERKHLKENAERQLTPEQRREKREAEYAKDLQKGIHAIAFKVRYLSDPSHKFKVKKNALDYHLTGRILHNPKFCLVLVEGGPKSIKKYRQLMLNRIRWTEEAAPRASTDADADADAPRGLENHGGILRPAGPFNDPVANPDDPEVPQSLADNYCREIWSGAEREHLFGDVRHANCPSDASAREVLGKLAMLWDIAKVEGKEEVLDF</sequence>
<evidence type="ECO:0000313" key="9">
    <source>
        <dbReference type="Proteomes" id="UP000237144"/>
    </source>
</evidence>
<evidence type="ECO:0000256" key="5">
    <source>
        <dbReference type="SAM" id="MobiDB-lite"/>
    </source>
</evidence>
<feature type="compositionally biased region" description="Basic and acidic residues" evidence="5">
    <location>
        <begin position="1"/>
        <end position="23"/>
    </location>
</feature>
<feature type="region of interest" description="Disordered" evidence="5">
    <location>
        <begin position="300"/>
        <end position="320"/>
    </location>
</feature>
<dbReference type="CDD" id="cd24162">
    <property type="entry name" value="Prp3_C"/>
    <property type="match status" value="1"/>
</dbReference>
<comment type="subcellular location">
    <subcellularLocation>
        <location evidence="1">Nucleus</location>
    </subcellularLocation>
</comment>
<feature type="region of interest" description="Disordered" evidence="5">
    <location>
        <begin position="1"/>
        <end position="115"/>
    </location>
</feature>
<dbReference type="InterPro" id="IPR013881">
    <property type="entry name" value="Pre-mRNA_splic_Prp3_dom"/>
</dbReference>
<evidence type="ECO:0000259" key="7">
    <source>
        <dbReference type="Pfam" id="PF08572"/>
    </source>
</evidence>
<dbReference type="PANTHER" id="PTHR14212">
    <property type="entry name" value="U4/U6-ASSOCIATED RNA SPLICING FACTOR-RELATED"/>
    <property type="match status" value="1"/>
</dbReference>
<feature type="compositionally biased region" description="Low complexity" evidence="5">
    <location>
        <begin position="65"/>
        <end position="78"/>
    </location>
</feature>
<dbReference type="Proteomes" id="UP000237144">
    <property type="component" value="Unassembled WGS sequence"/>
</dbReference>
<accession>A0A2S5BG16</accession>
<evidence type="ECO:0000256" key="2">
    <source>
        <dbReference type="ARBA" id="ARBA00022664"/>
    </source>
</evidence>
<dbReference type="PANTHER" id="PTHR14212:SF0">
    <property type="entry name" value="U4_U6 SMALL NUCLEAR RIBONUCLEOPROTEIN PRP3"/>
    <property type="match status" value="1"/>
</dbReference>
<keyword evidence="3" id="KW-0508">mRNA splicing</keyword>